<proteinExistence type="predicted"/>
<sequence length="154" mass="16992">MKRRPFLIAAAALPLAARAHHGWSSFDQDRPLFLQGRVASVKWQNPHAELVLELPTDYRLPADLATRPIPAQSASVDGKALLAKAAAPTRKDRRWEIELAPLTRLEAWKVEPIKAGATVGVLGFTFKEEKGEPILRAEYLFVDGKAYGLRSSPA</sequence>
<dbReference type="EMBL" id="JADDIV010000003">
    <property type="protein sequence ID" value="MBE7368126.1"/>
    <property type="molecule type" value="Genomic_DNA"/>
</dbReference>
<dbReference type="Proteomes" id="UP000806285">
    <property type="component" value="Unassembled WGS sequence"/>
</dbReference>
<name>A0ABR9S3P5_9BURK</name>
<organism evidence="2 3">
    <name type="scientific">Ramlibacter pallidus</name>
    <dbReference type="NCBI Taxonomy" id="2780087"/>
    <lineage>
        <taxon>Bacteria</taxon>
        <taxon>Pseudomonadati</taxon>
        <taxon>Pseudomonadota</taxon>
        <taxon>Betaproteobacteria</taxon>
        <taxon>Burkholderiales</taxon>
        <taxon>Comamonadaceae</taxon>
        <taxon>Ramlibacter</taxon>
    </lineage>
</organism>
<feature type="signal peptide" evidence="1">
    <location>
        <begin position="1"/>
        <end position="19"/>
    </location>
</feature>
<gene>
    <name evidence="2" type="ORF">IM787_11160</name>
</gene>
<dbReference type="Pfam" id="PF19649">
    <property type="entry name" value="DUF6152"/>
    <property type="match status" value="1"/>
</dbReference>
<comment type="caution">
    <text evidence="2">The sequence shown here is derived from an EMBL/GenBank/DDBJ whole genome shotgun (WGS) entry which is preliminary data.</text>
</comment>
<keyword evidence="3" id="KW-1185">Reference proteome</keyword>
<evidence type="ECO:0000313" key="3">
    <source>
        <dbReference type="Proteomes" id="UP000806285"/>
    </source>
</evidence>
<protein>
    <recommendedName>
        <fullName evidence="4">DUF4198 domain-containing protein</fullName>
    </recommendedName>
</protein>
<dbReference type="InterPro" id="IPR046150">
    <property type="entry name" value="DUF6152"/>
</dbReference>
<evidence type="ECO:0008006" key="4">
    <source>
        <dbReference type="Google" id="ProtNLM"/>
    </source>
</evidence>
<feature type="chain" id="PRO_5045362112" description="DUF4198 domain-containing protein" evidence="1">
    <location>
        <begin position="20"/>
        <end position="154"/>
    </location>
</feature>
<accession>A0ABR9S3P5</accession>
<dbReference type="RefSeq" id="WP_193676738.1">
    <property type="nucleotide sequence ID" value="NZ_JADDIV010000003.1"/>
</dbReference>
<evidence type="ECO:0000256" key="1">
    <source>
        <dbReference type="SAM" id="SignalP"/>
    </source>
</evidence>
<reference evidence="2 3" key="1">
    <citation type="submission" date="2020-10" db="EMBL/GenBank/DDBJ databases">
        <title>Ramlibacter sp. HM2 16S ribosomal RNA gene Genome sequencing and assembly.</title>
        <authorList>
            <person name="Kang M."/>
        </authorList>
    </citation>
    <scope>NUCLEOTIDE SEQUENCE [LARGE SCALE GENOMIC DNA]</scope>
    <source>
        <strain evidence="2 3">HM2</strain>
    </source>
</reference>
<evidence type="ECO:0000313" key="2">
    <source>
        <dbReference type="EMBL" id="MBE7368126.1"/>
    </source>
</evidence>
<keyword evidence="1" id="KW-0732">Signal</keyword>